<name>A0ABT3A7Y6_9ALTE</name>
<dbReference type="Pfam" id="PF01584">
    <property type="entry name" value="CheW"/>
    <property type="match status" value="1"/>
</dbReference>
<feature type="region of interest" description="Disordered" evidence="1">
    <location>
        <begin position="163"/>
        <end position="184"/>
    </location>
</feature>
<reference evidence="3 4" key="1">
    <citation type="submission" date="2022-10" db="EMBL/GenBank/DDBJ databases">
        <title>Aestuariibacter sp. AA17 isolated from Montipora capitata coral fragment.</title>
        <authorList>
            <person name="Emsley S.A."/>
            <person name="Pfannmuller K.M."/>
            <person name="Loughran R.M."/>
            <person name="Shlafstein M."/>
            <person name="Papke E."/>
            <person name="Saw J.H."/>
            <person name="Ushijima B."/>
            <person name="Videau P."/>
        </authorList>
    </citation>
    <scope>NUCLEOTIDE SEQUENCE [LARGE SCALE GENOMIC DNA]</scope>
    <source>
        <strain evidence="3 4">AA17</strain>
    </source>
</reference>
<dbReference type="RefSeq" id="WP_263712021.1">
    <property type="nucleotide sequence ID" value="NZ_JAOWKX010000004.1"/>
</dbReference>
<dbReference type="PROSITE" id="PS50851">
    <property type="entry name" value="CHEW"/>
    <property type="match status" value="1"/>
</dbReference>
<gene>
    <name evidence="3" type="ORF">OE749_08505</name>
</gene>
<dbReference type="Gene3D" id="2.30.30.40">
    <property type="entry name" value="SH3 Domains"/>
    <property type="match status" value="1"/>
</dbReference>
<protein>
    <submittedName>
        <fullName evidence="3">Chemotaxis protein CheW</fullName>
    </submittedName>
</protein>
<proteinExistence type="predicted"/>
<feature type="domain" description="CheW-like" evidence="2">
    <location>
        <begin position="8"/>
        <end position="154"/>
    </location>
</feature>
<dbReference type="PANTHER" id="PTHR22617:SF41">
    <property type="entry name" value="CHEMOTAXIS SIGNAL TRANSDUCTION SYSTEM ADAPTOR PROTEIN CHEW"/>
    <property type="match status" value="1"/>
</dbReference>
<dbReference type="SMART" id="SM00260">
    <property type="entry name" value="CheW"/>
    <property type="match status" value="1"/>
</dbReference>
<organism evidence="3 4">
    <name type="scientific">Fluctibacter corallii</name>
    <dbReference type="NCBI Taxonomy" id="2984329"/>
    <lineage>
        <taxon>Bacteria</taxon>
        <taxon>Pseudomonadati</taxon>
        <taxon>Pseudomonadota</taxon>
        <taxon>Gammaproteobacteria</taxon>
        <taxon>Alteromonadales</taxon>
        <taxon>Alteromonadaceae</taxon>
        <taxon>Fluctibacter</taxon>
    </lineage>
</organism>
<keyword evidence="4" id="KW-1185">Reference proteome</keyword>
<evidence type="ECO:0000313" key="3">
    <source>
        <dbReference type="EMBL" id="MCV2884735.1"/>
    </source>
</evidence>
<feature type="compositionally biased region" description="Acidic residues" evidence="1">
    <location>
        <begin position="172"/>
        <end position="184"/>
    </location>
</feature>
<dbReference type="EMBL" id="JAOWKX010000004">
    <property type="protein sequence ID" value="MCV2884735.1"/>
    <property type="molecule type" value="Genomic_DNA"/>
</dbReference>
<dbReference type="InterPro" id="IPR002545">
    <property type="entry name" value="CheW-lke_dom"/>
</dbReference>
<sequence length="184" mass="20248">MTTSLTDNLQILTFNLDEDVFALNITDIREVIEVKELTRLPQTPPFMRGVINLRGQVVPVIDLKRKFDIGKTTFTIDTCIIIIEVEIGEELAVLGALADAVQDVIEVPADKIKPPPKIGASVDTNFIFGMAMGASEEDFIVILNKQKLFTLKELTLTHDIAESADTSHADSESDDATNTDSEED</sequence>
<dbReference type="SUPFAM" id="SSF50341">
    <property type="entry name" value="CheW-like"/>
    <property type="match status" value="1"/>
</dbReference>
<evidence type="ECO:0000313" key="4">
    <source>
        <dbReference type="Proteomes" id="UP001652504"/>
    </source>
</evidence>
<dbReference type="InterPro" id="IPR039315">
    <property type="entry name" value="CheW"/>
</dbReference>
<dbReference type="Proteomes" id="UP001652504">
    <property type="component" value="Unassembled WGS sequence"/>
</dbReference>
<evidence type="ECO:0000259" key="2">
    <source>
        <dbReference type="PROSITE" id="PS50851"/>
    </source>
</evidence>
<comment type="caution">
    <text evidence="3">The sequence shown here is derived from an EMBL/GenBank/DDBJ whole genome shotgun (WGS) entry which is preliminary data.</text>
</comment>
<dbReference type="PANTHER" id="PTHR22617">
    <property type="entry name" value="CHEMOTAXIS SENSOR HISTIDINE KINASE-RELATED"/>
    <property type="match status" value="1"/>
</dbReference>
<dbReference type="Gene3D" id="2.40.50.180">
    <property type="entry name" value="CheA-289, Domain 4"/>
    <property type="match status" value="1"/>
</dbReference>
<dbReference type="InterPro" id="IPR036061">
    <property type="entry name" value="CheW-like_dom_sf"/>
</dbReference>
<evidence type="ECO:0000256" key="1">
    <source>
        <dbReference type="SAM" id="MobiDB-lite"/>
    </source>
</evidence>
<accession>A0ABT3A7Y6</accession>